<dbReference type="AlphaFoldDB" id="A0A3M0BGB8"/>
<proteinExistence type="inferred from homology"/>
<dbReference type="Pfam" id="PF12704">
    <property type="entry name" value="MacB_PCD"/>
    <property type="match status" value="1"/>
</dbReference>
<keyword evidence="6 7" id="KW-0472">Membrane</keyword>
<dbReference type="InterPro" id="IPR003838">
    <property type="entry name" value="ABC3_permease_C"/>
</dbReference>
<evidence type="ECO:0000313" key="10">
    <source>
        <dbReference type="EMBL" id="RMA96181.1"/>
    </source>
</evidence>
<dbReference type="OrthoDB" id="9808461at2"/>
<dbReference type="Pfam" id="PF02687">
    <property type="entry name" value="FtsX"/>
    <property type="match status" value="1"/>
</dbReference>
<keyword evidence="3" id="KW-1003">Cell membrane</keyword>
<keyword evidence="5 7" id="KW-1133">Transmembrane helix</keyword>
<feature type="transmembrane region" description="Helical" evidence="7">
    <location>
        <begin position="269"/>
        <end position="292"/>
    </location>
</feature>
<feature type="transmembrane region" description="Helical" evidence="7">
    <location>
        <begin position="368"/>
        <end position="393"/>
    </location>
</feature>
<dbReference type="PANTHER" id="PTHR30489">
    <property type="entry name" value="LIPOPROTEIN-RELEASING SYSTEM TRANSMEMBRANE PROTEIN LOLE"/>
    <property type="match status" value="1"/>
</dbReference>
<feature type="domain" description="ABC3 transporter permease C-terminal" evidence="8">
    <location>
        <begin position="273"/>
        <end position="395"/>
    </location>
</feature>
<evidence type="ECO:0000256" key="3">
    <source>
        <dbReference type="ARBA" id="ARBA00022475"/>
    </source>
</evidence>
<evidence type="ECO:0000256" key="6">
    <source>
        <dbReference type="ARBA" id="ARBA00023136"/>
    </source>
</evidence>
<comment type="similarity">
    <text evidence="2">Belongs to the ABC-4 integral membrane protein family. LolC/E subfamily.</text>
</comment>
<comment type="subcellular location">
    <subcellularLocation>
        <location evidence="1">Cell membrane</location>
        <topology evidence="1">Multi-pass membrane protein</topology>
    </subcellularLocation>
</comment>
<dbReference type="PANTHER" id="PTHR30489:SF0">
    <property type="entry name" value="LIPOPROTEIN-RELEASING SYSTEM TRANSMEMBRANE PROTEIN LOLE"/>
    <property type="match status" value="1"/>
</dbReference>
<name>A0A3M0BGB8_9AQUI</name>
<dbReference type="Proteomes" id="UP000280842">
    <property type="component" value="Unassembled WGS sequence"/>
</dbReference>
<evidence type="ECO:0000313" key="11">
    <source>
        <dbReference type="Proteomes" id="UP000280842"/>
    </source>
</evidence>
<organism evidence="10 11">
    <name type="scientific">Hydrogenothermus marinus</name>
    <dbReference type="NCBI Taxonomy" id="133270"/>
    <lineage>
        <taxon>Bacteria</taxon>
        <taxon>Pseudomonadati</taxon>
        <taxon>Aquificota</taxon>
        <taxon>Aquificia</taxon>
        <taxon>Aquificales</taxon>
        <taxon>Hydrogenothermaceae</taxon>
        <taxon>Hydrogenothermus</taxon>
    </lineage>
</organism>
<dbReference type="RefSeq" id="WP_121923310.1">
    <property type="nucleotide sequence ID" value="NZ_REFO01000012.1"/>
</dbReference>
<dbReference type="InterPro" id="IPR025857">
    <property type="entry name" value="MacB_PCD"/>
</dbReference>
<evidence type="ECO:0000256" key="5">
    <source>
        <dbReference type="ARBA" id="ARBA00022989"/>
    </source>
</evidence>
<accession>A0A3M0BGB8</accession>
<dbReference type="InterPro" id="IPR051447">
    <property type="entry name" value="Lipoprotein-release_system"/>
</dbReference>
<protein>
    <submittedName>
        <fullName evidence="10">Lipoprotein-releasing system permease protein</fullName>
    </submittedName>
</protein>
<evidence type="ECO:0000256" key="1">
    <source>
        <dbReference type="ARBA" id="ARBA00004651"/>
    </source>
</evidence>
<keyword evidence="4 7" id="KW-0812">Transmembrane</keyword>
<feature type="domain" description="MacB-like periplasmic core" evidence="9">
    <location>
        <begin position="24"/>
        <end position="242"/>
    </location>
</feature>
<feature type="transmembrane region" description="Helical" evidence="7">
    <location>
        <begin position="313"/>
        <end position="343"/>
    </location>
</feature>
<comment type="caution">
    <text evidence="10">The sequence shown here is derived from an EMBL/GenBank/DDBJ whole genome shotgun (WGS) entry which is preliminary data.</text>
</comment>
<gene>
    <name evidence="10" type="ORF">CLV39_1198</name>
</gene>
<dbReference type="EMBL" id="REFO01000012">
    <property type="protein sequence ID" value="RMA96181.1"/>
    <property type="molecule type" value="Genomic_DNA"/>
</dbReference>
<keyword evidence="11" id="KW-1185">Reference proteome</keyword>
<evidence type="ECO:0000256" key="7">
    <source>
        <dbReference type="SAM" id="Phobius"/>
    </source>
</evidence>
<dbReference type="GO" id="GO:0044874">
    <property type="term" value="P:lipoprotein localization to outer membrane"/>
    <property type="evidence" value="ECO:0007669"/>
    <property type="project" value="TreeGrafter"/>
</dbReference>
<dbReference type="GO" id="GO:0098797">
    <property type="term" value="C:plasma membrane protein complex"/>
    <property type="evidence" value="ECO:0007669"/>
    <property type="project" value="TreeGrafter"/>
</dbReference>
<evidence type="ECO:0000256" key="4">
    <source>
        <dbReference type="ARBA" id="ARBA00022692"/>
    </source>
</evidence>
<sequence length="405" mass="45809">MPLYIKIALRYLFSLKSKALSFMSIISLIGIVVGVSALLVTLAVMNGFQYGLKKKILETTPQVIIMKLANSFWEEDYEKLQNKLKKIEDIKNFQPFIYSQALASVGSTVQSIFVRGVYPDKDKKIMKTNTKIIKGSYDSIKNPKTVLIGKDLALILGVDVGDKITLISPYGRKTAIGYIPKVMKVKIGGIVNFGLYEYDSSYVQMNIKDAQKFLDYQDRITGIQLNLKDPYKADIVKKKLEEILDPIYIVKTWIDMNKTLFQALQLEELAMFLVIALIVLVASFNISSLLITKSREKRKDIAILKTIGANNRFILKIFLWQGMIIGIVGTIIGLIIGLTIIYIGDTYHLVKLNPEVYMMEYLPLKINIFHILAVSISSLVICFISSIIPSYFASKEIPAKILRYE</sequence>
<evidence type="ECO:0000256" key="2">
    <source>
        <dbReference type="ARBA" id="ARBA00005236"/>
    </source>
</evidence>
<feature type="transmembrane region" description="Helical" evidence="7">
    <location>
        <begin position="20"/>
        <end position="45"/>
    </location>
</feature>
<evidence type="ECO:0000259" key="9">
    <source>
        <dbReference type="Pfam" id="PF12704"/>
    </source>
</evidence>
<keyword evidence="10" id="KW-0449">Lipoprotein</keyword>
<reference evidence="10 11" key="1">
    <citation type="submission" date="2018-10" db="EMBL/GenBank/DDBJ databases">
        <title>Genomic Encyclopedia of Archaeal and Bacterial Type Strains, Phase II (KMG-II): from individual species to whole genera.</title>
        <authorList>
            <person name="Goeker M."/>
        </authorList>
    </citation>
    <scope>NUCLEOTIDE SEQUENCE [LARGE SCALE GENOMIC DNA]</scope>
    <source>
        <strain evidence="10 11">VM1</strain>
    </source>
</reference>
<evidence type="ECO:0000259" key="8">
    <source>
        <dbReference type="Pfam" id="PF02687"/>
    </source>
</evidence>